<dbReference type="EMBL" id="JACOPO010000001">
    <property type="protein sequence ID" value="MBC5721503.1"/>
    <property type="molecule type" value="Genomic_DNA"/>
</dbReference>
<proteinExistence type="predicted"/>
<evidence type="ECO:0000259" key="2">
    <source>
        <dbReference type="SMART" id="SM00909"/>
    </source>
</evidence>
<keyword evidence="4" id="KW-1185">Reference proteome</keyword>
<dbReference type="AlphaFoldDB" id="A0A8J6J8A5"/>
<comment type="caution">
    <text evidence="3">The sequence shown here is derived from an EMBL/GenBank/DDBJ whole genome shotgun (WGS) entry which is preliminary data.</text>
</comment>
<protein>
    <submittedName>
        <fullName evidence="3">GerMN domain-containing protein</fullName>
    </submittedName>
</protein>
<reference evidence="3" key="1">
    <citation type="submission" date="2020-08" db="EMBL/GenBank/DDBJ databases">
        <title>Genome public.</title>
        <authorList>
            <person name="Liu C."/>
            <person name="Sun Q."/>
        </authorList>
    </citation>
    <scope>NUCLEOTIDE SEQUENCE</scope>
    <source>
        <strain evidence="3">NSJ-23</strain>
    </source>
</reference>
<gene>
    <name evidence="3" type="ORF">H8S11_01500</name>
</gene>
<feature type="chain" id="PRO_5039192782" evidence="1">
    <location>
        <begin position="25"/>
        <end position="171"/>
    </location>
</feature>
<evidence type="ECO:0000313" key="4">
    <source>
        <dbReference type="Proteomes" id="UP000628736"/>
    </source>
</evidence>
<feature type="signal peptide" evidence="1">
    <location>
        <begin position="1"/>
        <end position="24"/>
    </location>
</feature>
<keyword evidence="1" id="KW-0732">Signal</keyword>
<evidence type="ECO:0000313" key="3">
    <source>
        <dbReference type="EMBL" id="MBC5721503.1"/>
    </source>
</evidence>
<dbReference type="RefSeq" id="WP_186851936.1">
    <property type="nucleotide sequence ID" value="NZ_JACOPO010000001.1"/>
</dbReference>
<sequence>MRRTLALALVLLLALRLLPGCGSGGEEKGEYELYFAVSSGVGHGPALDTQPLDWPEDRGRPTPEDLLLALLSGPSQEGLRSPFPRGVALRSWEREGETVTVYLSEQYGGLTDMALTLADYCIVLTLSQLEGVEWVEIRSEGHTSSYRSHQLLQAGEAVLTEELMEGADSAT</sequence>
<feature type="domain" description="GerMN" evidence="2">
    <location>
        <begin position="63"/>
        <end position="148"/>
    </location>
</feature>
<dbReference type="SMART" id="SM00909">
    <property type="entry name" value="Germane"/>
    <property type="match status" value="1"/>
</dbReference>
<name>A0A8J6J8A5_9FIRM</name>
<accession>A0A8J6J8A5</accession>
<dbReference type="Proteomes" id="UP000628736">
    <property type="component" value="Unassembled WGS sequence"/>
</dbReference>
<organism evidence="3 4">
    <name type="scientific">Flintibacter hominis</name>
    <dbReference type="NCBI Taxonomy" id="2763048"/>
    <lineage>
        <taxon>Bacteria</taxon>
        <taxon>Bacillati</taxon>
        <taxon>Bacillota</taxon>
        <taxon>Clostridia</taxon>
        <taxon>Eubacteriales</taxon>
        <taxon>Flintibacter</taxon>
    </lineage>
</organism>
<dbReference type="InterPro" id="IPR019606">
    <property type="entry name" value="GerMN"/>
</dbReference>
<dbReference type="Pfam" id="PF10646">
    <property type="entry name" value="Germane"/>
    <property type="match status" value="1"/>
</dbReference>
<evidence type="ECO:0000256" key="1">
    <source>
        <dbReference type="SAM" id="SignalP"/>
    </source>
</evidence>